<feature type="region of interest" description="Disordered" evidence="1">
    <location>
        <begin position="1"/>
        <end position="27"/>
    </location>
</feature>
<dbReference type="EnsemblMetazoa" id="XM_019998355.1">
    <property type="protein sequence ID" value="XP_019853914.1"/>
    <property type="gene ID" value="LOC109583144"/>
</dbReference>
<feature type="compositionally biased region" description="Polar residues" evidence="1">
    <location>
        <begin position="1"/>
        <end position="13"/>
    </location>
</feature>
<dbReference type="AlphaFoldDB" id="A0A1X7UJB9"/>
<dbReference type="InParanoid" id="A0A1X7UJB9"/>
<evidence type="ECO:0000313" key="3">
    <source>
        <dbReference type="Proteomes" id="UP000007879"/>
    </source>
</evidence>
<evidence type="ECO:0000256" key="1">
    <source>
        <dbReference type="SAM" id="MobiDB-lite"/>
    </source>
</evidence>
<dbReference type="EnsemblMetazoa" id="Aqu2.1.27578_001">
    <property type="protein sequence ID" value="Aqu2.1.27578_001"/>
    <property type="gene ID" value="Aqu2.1.27578"/>
</dbReference>
<dbReference type="KEGG" id="aqu:109583144"/>
<gene>
    <name evidence="2" type="primary">109583144</name>
</gene>
<protein>
    <submittedName>
        <fullName evidence="2">Uncharacterized protein</fullName>
    </submittedName>
</protein>
<proteinExistence type="predicted"/>
<organism evidence="2">
    <name type="scientific">Amphimedon queenslandica</name>
    <name type="common">Sponge</name>
    <dbReference type="NCBI Taxonomy" id="400682"/>
    <lineage>
        <taxon>Eukaryota</taxon>
        <taxon>Metazoa</taxon>
        <taxon>Porifera</taxon>
        <taxon>Demospongiae</taxon>
        <taxon>Heteroscleromorpha</taxon>
        <taxon>Haplosclerida</taxon>
        <taxon>Niphatidae</taxon>
        <taxon>Amphimedon</taxon>
    </lineage>
</organism>
<dbReference type="Proteomes" id="UP000007879">
    <property type="component" value="Unassembled WGS sequence"/>
</dbReference>
<sequence length="156" mass="17107">MGNCCGSRSNTVDNEGDPDPTPKPIPLGTTNAVVVDIVYYEDPTPAAVSSYSYALTDSPVATLDCVKATKQIQGCLGLIVQVSITKEIGFKARYEQDFTDPKPIINVTVTPEADCQWPPDSKVSVALQGQLKEIIENEWKLQLHKDYFALITMKDQ</sequence>
<name>A0A1X7UJB9_AMPQE</name>
<accession>A0A1X7UJB9</accession>
<reference evidence="3" key="1">
    <citation type="journal article" date="2010" name="Nature">
        <title>The Amphimedon queenslandica genome and the evolution of animal complexity.</title>
        <authorList>
            <person name="Srivastava M."/>
            <person name="Simakov O."/>
            <person name="Chapman J."/>
            <person name="Fahey B."/>
            <person name="Gauthier M.E."/>
            <person name="Mitros T."/>
            <person name="Richards G.S."/>
            <person name="Conaco C."/>
            <person name="Dacre M."/>
            <person name="Hellsten U."/>
            <person name="Larroux C."/>
            <person name="Putnam N.H."/>
            <person name="Stanke M."/>
            <person name="Adamska M."/>
            <person name="Darling A."/>
            <person name="Degnan S.M."/>
            <person name="Oakley T.H."/>
            <person name="Plachetzki D.C."/>
            <person name="Zhai Y."/>
            <person name="Adamski M."/>
            <person name="Calcino A."/>
            <person name="Cummins S.F."/>
            <person name="Goodstein D.M."/>
            <person name="Harris C."/>
            <person name="Jackson D.J."/>
            <person name="Leys S.P."/>
            <person name="Shu S."/>
            <person name="Woodcroft B.J."/>
            <person name="Vervoort M."/>
            <person name="Kosik K.S."/>
            <person name="Manning G."/>
            <person name="Degnan B.M."/>
            <person name="Rokhsar D.S."/>
        </authorList>
    </citation>
    <scope>NUCLEOTIDE SEQUENCE [LARGE SCALE GENOMIC DNA]</scope>
</reference>
<evidence type="ECO:0000313" key="2">
    <source>
        <dbReference type="EnsemblMetazoa" id="Aqu2.1.27578_001"/>
    </source>
</evidence>
<reference evidence="2" key="2">
    <citation type="submission" date="2017-05" db="UniProtKB">
        <authorList>
            <consortium name="EnsemblMetazoa"/>
        </authorList>
    </citation>
    <scope>IDENTIFICATION</scope>
</reference>
<keyword evidence="3" id="KW-1185">Reference proteome</keyword>